<accession>A0A158QXZ4</accession>
<keyword evidence="4" id="KW-0560">Oxidoreductase</keyword>
<dbReference type="PANTHER" id="PTHR24284">
    <property type="entry name" value="CYTOCHROME P450 FAMILY"/>
    <property type="match status" value="1"/>
</dbReference>
<dbReference type="EMBL" id="UYSL01019912">
    <property type="protein sequence ID" value="VDL71244.1"/>
    <property type="molecule type" value="Genomic_DNA"/>
</dbReference>
<keyword evidence="3 4" id="KW-0479">Metal-binding</keyword>
<keyword evidence="3 4" id="KW-0408">Iron</keyword>
<reference evidence="7" key="1">
    <citation type="submission" date="2016-04" db="UniProtKB">
        <authorList>
            <consortium name="WormBaseParasite"/>
        </authorList>
    </citation>
    <scope>IDENTIFICATION</scope>
</reference>
<dbReference type="Proteomes" id="UP000271162">
    <property type="component" value="Unassembled WGS sequence"/>
</dbReference>
<dbReference type="SUPFAM" id="SSF48264">
    <property type="entry name" value="Cytochrome P450"/>
    <property type="match status" value="1"/>
</dbReference>
<proteinExistence type="inferred from homology"/>
<dbReference type="InterPro" id="IPR017972">
    <property type="entry name" value="Cyt_P450_CS"/>
</dbReference>
<evidence type="ECO:0000313" key="5">
    <source>
        <dbReference type="EMBL" id="VDL71244.1"/>
    </source>
</evidence>
<dbReference type="InterPro" id="IPR001128">
    <property type="entry name" value="Cyt_P450"/>
</dbReference>
<dbReference type="AlphaFoldDB" id="A0A158QXZ4"/>
<dbReference type="GO" id="GO:0020037">
    <property type="term" value="F:heme binding"/>
    <property type="evidence" value="ECO:0007669"/>
    <property type="project" value="InterPro"/>
</dbReference>
<sequence length="465" mass="53290">MISLLLVGITSLFVLYVWRYYENVKRYPNGPRPYPFVGNLLSFDFRKIHKEIAKVSEVYGSVFTIWLPKPYVVITDYKYIKEAFATKGDDFAGRPTVFPNTILQSTENGGVIGSQGANWREQRRASLHILRDFGMGRNLMEEQVLLSAQEFLSHLNSIENKDEICLRTPIQVCSHMGSYLSDRQKSKLTFLGQAFPFVYRLPIIGYMAKDRFEYMISGTKRAIRDDVARALKSYSPDREPECFVQAYYQQMQSNPTLNFENLLDLCLDFFVAGMETTTTTLRWSTLLLAKYPEVQEKMRKEILSIIGPEASPRTAYRQRMPATINELQRFANIVPINLVHRTVKDTSVGHFKIPADTLILGEIHQVMAHSSVYKDAHEFRPERFLMEDGITANKEAVEQFCPFSIGKRQCAGEALARVELFVGLITLLQHFKIEPVKAHPIDLEPIPGIVLFPKLQPLRLVPLVH</sequence>
<dbReference type="GO" id="GO:0005506">
    <property type="term" value="F:iron ion binding"/>
    <property type="evidence" value="ECO:0007669"/>
    <property type="project" value="InterPro"/>
</dbReference>
<dbReference type="PANTHER" id="PTHR24284:SF1">
    <property type="entry name" value="CYTOCHROME P450 FAMILY"/>
    <property type="match status" value="1"/>
</dbReference>
<organism evidence="7">
    <name type="scientific">Nippostrongylus brasiliensis</name>
    <name type="common">Rat hookworm</name>
    <dbReference type="NCBI Taxonomy" id="27835"/>
    <lineage>
        <taxon>Eukaryota</taxon>
        <taxon>Metazoa</taxon>
        <taxon>Ecdysozoa</taxon>
        <taxon>Nematoda</taxon>
        <taxon>Chromadorea</taxon>
        <taxon>Rhabditida</taxon>
        <taxon>Rhabditina</taxon>
        <taxon>Rhabditomorpha</taxon>
        <taxon>Strongyloidea</taxon>
        <taxon>Heligmosomidae</taxon>
        <taxon>Nippostrongylus</taxon>
    </lineage>
</organism>
<comment type="cofactor">
    <cofactor evidence="3">
        <name>heme</name>
        <dbReference type="ChEBI" id="CHEBI:30413"/>
    </cofactor>
</comment>
<gene>
    <name evidence="5" type="ORF">NBR_LOCUS7655</name>
</gene>
<dbReference type="OMA" id="ATHTNIM"/>
<feature type="binding site" description="axial binding residue" evidence="3">
    <location>
        <position position="410"/>
    </location>
    <ligand>
        <name>heme</name>
        <dbReference type="ChEBI" id="CHEBI:30413"/>
    </ligand>
    <ligandPart>
        <name>Fe</name>
        <dbReference type="ChEBI" id="CHEBI:18248"/>
    </ligandPart>
</feature>
<dbReference type="InterPro" id="IPR002401">
    <property type="entry name" value="Cyt_P450_E_grp-I"/>
</dbReference>
<dbReference type="Pfam" id="PF00067">
    <property type="entry name" value="p450"/>
    <property type="match status" value="1"/>
</dbReference>
<dbReference type="STRING" id="27835.A0A158QXZ4"/>
<reference evidence="5 6" key="2">
    <citation type="submission" date="2018-11" db="EMBL/GenBank/DDBJ databases">
        <authorList>
            <consortium name="Pathogen Informatics"/>
        </authorList>
    </citation>
    <scope>NUCLEOTIDE SEQUENCE [LARGE SCALE GENOMIC DNA]</scope>
</reference>
<dbReference type="PROSITE" id="PS00086">
    <property type="entry name" value="CYTOCHROME_P450"/>
    <property type="match status" value="1"/>
</dbReference>
<dbReference type="InterPro" id="IPR036396">
    <property type="entry name" value="Cyt_P450_sf"/>
</dbReference>
<evidence type="ECO:0000313" key="6">
    <source>
        <dbReference type="Proteomes" id="UP000271162"/>
    </source>
</evidence>
<dbReference type="GO" id="GO:0004497">
    <property type="term" value="F:monooxygenase activity"/>
    <property type="evidence" value="ECO:0007669"/>
    <property type="project" value="UniProtKB-KW"/>
</dbReference>
<keyword evidence="6" id="KW-1185">Reference proteome</keyword>
<dbReference type="PRINTS" id="PR00463">
    <property type="entry name" value="EP450I"/>
</dbReference>
<evidence type="ECO:0000313" key="7">
    <source>
        <dbReference type="WBParaSite" id="NBR_0000765401-mRNA-1"/>
    </source>
</evidence>
<dbReference type="GO" id="GO:0016705">
    <property type="term" value="F:oxidoreductase activity, acting on paired donors, with incorporation or reduction of molecular oxygen"/>
    <property type="evidence" value="ECO:0007669"/>
    <property type="project" value="InterPro"/>
</dbReference>
<name>A0A158QXZ4_NIPBR</name>
<evidence type="ECO:0000256" key="2">
    <source>
        <dbReference type="ARBA" id="ARBA00023033"/>
    </source>
</evidence>
<dbReference type="Gene3D" id="1.10.630.10">
    <property type="entry name" value="Cytochrome P450"/>
    <property type="match status" value="1"/>
</dbReference>
<evidence type="ECO:0000256" key="1">
    <source>
        <dbReference type="ARBA" id="ARBA00010617"/>
    </source>
</evidence>
<evidence type="ECO:0000256" key="3">
    <source>
        <dbReference type="PIRSR" id="PIRSR602401-1"/>
    </source>
</evidence>
<keyword evidence="3 4" id="KW-0349">Heme</keyword>
<protein>
    <submittedName>
        <fullName evidence="7">Unspecific monooxygenase</fullName>
    </submittedName>
</protein>
<keyword evidence="2 4" id="KW-0503">Monooxygenase</keyword>
<comment type="similarity">
    <text evidence="1 4">Belongs to the cytochrome P450 family.</text>
</comment>
<evidence type="ECO:0000256" key="4">
    <source>
        <dbReference type="RuleBase" id="RU000461"/>
    </source>
</evidence>
<dbReference type="WBParaSite" id="NBR_0000765401-mRNA-1">
    <property type="protein sequence ID" value="NBR_0000765401-mRNA-1"/>
    <property type="gene ID" value="NBR_0000765401"/>
</dbReference>
<dbReference type="PRINTS" id="PR00385">
    <property type="entry name" value="P450"/>
</dbReference>